<keyword evidence="7 10" id="KW-0799">Topoisomerase</keyword>
<dbReference type="PANTHER" id="PTHR42785:SF1">
    <property type="entry name" value="DNA TOPOISOMERASE"/>
    <property type="match status" value="1"/>
</dbReference>
<feature type="active site" description="O-(5'-phospho-DNA)-tyrosine intermediate" evidence="10">
    <location>
        <position position="300"/>
    </location>
</feature>
<dbReference type="InterPro" id="IPR023406">
    <property type="entry name" value="Topo_IA_AS"/>
</dbReference>
<organism evidence="13 14">
    <name type="scientific">Candidatus Raymondbacteria bacterium RIFOXYD12_FULL_49_13</name>
    <dbReference type="NCBI Taxonomy" id="1817890"/>
    <lineage>
        <taxon>Bacteria</taxon>
        <taxon>Raymondiibacteriota</taxon>
    </lineage>
</organism>
<dbReference type="InterPro" id="IPR013498">
    <property type="entry name" value="Topo_IA_Znf"/>
</dbReference>
<dbReference type="PANTHER" id="PTHR42785">
    <property type="entry name" value="DNA TOPOISOMERASE, TYPE IA, CORE"/>
    <property type="match status" value="1"/>
</dbReference>
<comment type="function">
    <text evidence="10">Releases the supercoiling and torsional tension of DNA, which is introduced during the DNA replication and transcription, by transiently cleaving and rejoining one strand of the DNA duplex. Introduces a single-strand break via transesterification at a target site in duplex DNA. The scissile phosphodiester is attacked by the catalytic tyrosine of the enzyme, resulting in the formation of a DNA-(5'-phosphotyrosyl)-enzyme intermediate and the expulsion of a 3'-OH DNA strand. The free DNA strand then undergoes passage around the unbroken strand, thus removing DNA supercoils. Finally, in the religation step, the DNA 3'-OH attacks the covalent intermediate to expel the active-site tyrosine and restore the DNA phosphodiester backbone.</text>
</comment>
<dbReference type="InterPro" id="IPR006171">
    <property type="entry name" value="TOPRIM_dom"/>
</dbReference>
<dbReference type="Gene3D" id="2.70.20.10">
    <property type="entry name" value="Topoisomerase I, domain 3"/>
    <property type="match status" value="1"/>
</dbReference>
<dbReference type="Gene3D" id="1.10.290.10">
    <property type="entry name" value="Topoisomerase I, domain 4"/>
    <property type="match status" value="1"/>
</dbReference>
<feature type="site" description="Interaction with DNA" evidence="10">
    <location>
        <position position="145"/>
    </location>
</feature>
<dbReference type="InterPro" id="IPR000380">
    <property type="entry name" value="Topo_IA"/>
</dbReference>
<dbReference type="CDD" id="cd00186">
    <property type="entry name" value="TOP1Ac"/>
    <property type="match status" value="1"/>
</dbReference>
<evidence type="ECO:0000259" key="12">
    <source>
        <dbReference type="PROSITE" id="PS52039"/>
    </source>
</evidence>
<feature type="site" description="Interaction with DNA" evidence="10">
    <location>
        <position position="498"/>
    </location>
</feature>
<evidence type="ECO:0000256" key="6">
    <source>
        <dbReference type="ARBA" id="ARBA00022842"/>
    </source>
</evidence>
<dbReference type="SMART" id="SM00436">
    <property type="entry name" value="TOP1Bc"/>
    <property type="match status" value="1"/>
</dbReference>
<dbReference type="Pfam" id="PF01396">
    <property type="entry name" value="Zn_ribbon_Top1"/>
    <property type="match status" value="3"/>
</dbReference>
<dbReference type="InterPro" id="IPR005733">
    <property type="entry name" value="TopoI_bac-type"/>
</dbReference>
<accession>A0A1F7F516</accession>
<dbReference type="InterPro" id="IPR003601">
    <property type="entry name" value="Topo_IA_2"/>
</dbReference>
<keyword evidence="3" id="KW-0479">Metal-binding</keyword>
<keyword evidence="8 10" id="KW-0238">DNA-binding</keyword>
<dbReference type="Gene3D" id="3.30.65.10">
    <property type="entry name" value="Bacterial Topoisomerase I, domain 1"/>
    <property type="match status" value="1"/>
</dbReference>
<feature type="domain" description="Toprim" evidence="11">
    <location>
        <begin position="3"/>
        <end position="115"/>
    </location>
</feature>
<dbReference type="GO" id="GO:0005694">
    <property type="term" value="C:chromosome"/>
    <property type="evidence" value="ECO:0007669"/>
    <property type="project" value="InterPro"/>
</dbReference>
<dbReference type="CDD" id="cd03363">
    <property type="entry name" value="TOPRIM_TopoIA_TopoI"/>
    <property type="match status" value="1"/>
</dbReference>
<feature type="site" description="Interaction with DNA" evidence="10">
    <location>
        <position position="142"/>
    </location>
</feature>
<gene>
    <name evidence="10" type="primary">topA</name>
    <name evidence="13" type="ORF">A2519_22935</name>
</gene>
<evidence type="ECO:0000256" key="1">
    <source>
        <dbReference type="ARBA" id="ARBA00000213"/>
    </source>
</evidence>
<sequence>MAKNLLIVESPAKSRTIGKYLGKDFVIKASMGHVIDLPVKELGIDIENNFKPKYVTMKGKAKVISELRKAAEKAQNIFLAPDPDREGEAIAWHISEIVSKANPKAVIHRVLLNEITQNAVRKAVDSPLSIDMRKVHAQQARRILDRIVGYKISPFLWKTVYRGLSAGRVQSVALRLICQREDERDAFKPQEYWTLEVRVKTREGAECTVKLFKIDAKDPELGSKEAVSKIIELVTGKEWKITEINKKRKSRNPALPFITRTIQQEAARKLHFSASRTMLIAQQLYEGIDMGDDRVGLITYMRTDSTRLSEEAKQAAAALIGSLYGDAYVPAKSKEYKKSEQAQDAHEAIRPSVVETAYAPESLKNYLTADQFKLYDLIWKRFFASQMESAQYDLTTIDIPVENCLFRAAGSILVFDGFTRVYNEDNDDDKEGKNSGKDVLLPQLSEGEILQPISFDDQQHFTQPPPRYSEASLVKELEKQGIGRPSTYAQIIDTLKRRKYVDLVERRFSPSLLGKTVNSILTGEFPDIFDVTFTANMENELDKVESGEDNWTNLLNQFYQPLARDLKKAQEKIKGLKKSLEEDTKEPCSECGKGTMVVKWGKNGRFLACSEYPRCHHTSPVEKEELESPKIEMNCRKCGSPMLVKKWKSSRFLGCSRYPECKTTMPYPTGIKCPEQGCPGYIAERYSPKGKIFFSCSTYPSCKFATWNRPVNQPCTACGAPFMVERNTKGKETSLRCLTCKNELVLQHEEAE</sequence>
<evidence type="ECO:0000256" key="5">
    <source>
        <dbReference type="ARBA" id="ARBA00022833"/>
    </source>
</evidence>
<keyword evidence="5" id="KW-0862">Zinc</keyword>
<name>A0A1F7F516_UNCRA</name>
<dbReference type="InterPro" id="IPR013825">
    <property type="entry name" value="Topo_IA_cen_sub2"/>
</dbReference>
<dbReference type="Pfam" id="PF01751">
    <property type="entry name" value="Toprim"/>
    <property type="match status" value="1"/>
</dbReference>
<comment type="similarity">
    <text evidence="2 10">Belongs to the type IA topoisomerase family.</text>
</comment>
<dbReference type="PROSITE" id="PS52039">
    <property type="entry name" value="TOPO_IA_2"/>
    <property type="match status" value="1"/>
</dbReference>
<evidence type="ECO:0000256" key="4">
    <source>
        <dbReference type="ARBA" id="ARBA00022771"/>
    </source>
</evidence>
<dbReference type="Proteomes" id="UP000179243">
    <property type="component" value="Unassembled WGS sequence"/>
</dbReference>
<comment type="caution">
    <text evidence="13">The sequence shown here is derived from an EMBL/GenBank/DDBJ whole genome shotgun (WGS) entry which is preliminary data.</text>
</comment>
<dbReference type="InterPro" id="IPR013497">
    <property type="entry name" value="Topo_IA_cen"/>
</dbReference>
<keyword evidence="6" id="KW-0460">Magnesium</keyword>
<dbReference type="Gene3D" id="1.10.460.10">
    <property type="entry name" value="Topoisomerase I, domain 2"/>
    <property type="match status" value="1"/>
</dbReference>
<evidence type="ECO:0000256" key="2">
    <source>
        <dbReference type="ARBA" id="ARBA00009446"/>
    </source>
</evidence>
<dbReference type="GO" id="GO:0003677">
    <property type="term" value="F:DNA binding"/>
    <property type="evidence" value="ECO:0007669"/>
    <property type="project" value="UniProtKB-KW"/>
</dbReference>
<evidence type="ECO:0000256" key="7">
    <source>
        <dbReference type="ARBA" id="ARBA00023029"/>
    </source>
</evidence>
<evidence type="ECO:0000259" key="11">
    <source>
        <dbReference type="PROSITE" id="PS50880"/>
    </source>
</evidence>
<dbReference type="EMBL" id="MFYX01000120">
    <property type="protein sequence ID" value="OGK01731.1"/>
    <property type="molecule type" value="Genomic_DNA"/>
</dbReference>
<dbReference type="EC" id="5.6.2.1" evidence="10"/>
<dbReference type="SMART" id="SM00493">
    <property type="entry name" value="TOPRIM"/>
    <property type="match status" value="1"/>
</dbReference>
<dbReference type="InterPro" id="IPR013826">
    <property type="entry name" value="Topo_IA_cen_sub3"/>
</dbReference>
<feature type="domain" description="Topo IA-type catalytic" evidence="12">
    <location>
        <begin position="131"/>
        <end position="566"/>
    </location>
</feature>
<dbReference type="PROSITE" id="PS50880">
    <property type="entry name" value="TOPRIM"/>
    <property type="match status" value="1"/>
</dbReference>
<keyword evidence="9 10" id="KW-0413">Isomerase</keyword>
<evidence type="ECO:0000313" key="14">
    <source>
        <dbReference type="Proteomes" id="UP000179243"/>
    </source>
</evidence>
<dbReference type="PROSITE" id="PS00396">
    <property type="entry name" value="TOPO_IA_1"/>
    <property type="match status" value="1"/>
</dbReference>
<dbReference type="InterPro" id="IPR013824">
    <property type="entry name" value="Topo_IA_cen_sub1"/>
</dbReference>
<keyword evidence="4" id="KW-0863">Zinc-finger</keyword>
<dbReference type="PRINTS" id="PR00417">
    <property type="entry name" value="PRTPISMRASEI"/>
</dbReference>
<dbReference type="InterPro" id="IPR003602">
    <property type="entry name" value="Topo_IA_DNA-bd_dom"/>
</dbReference>
<feature type="site" description="Interaction with DNA" evidence="10">
    <location>
        <position position="157"/>
    </location>
</feature>
<dbReference type="Pfam" id="PF01131">
    <property type="entry name" value="Topoisom_bac"/>
    <property type="match status" value="1"/>
</dbReference>
<dbReference type="Gene3D" id="3.40.50.140">
    <property type="match status" value="1"/>
</dbReference>
<dbReference type="GO" id="GO:0006265">
    <property type="term" value="P:DNA topological change"/>
    <property type="evidence" value="ECO:0007669"/>
    <property type="project" value="UniProtKB-UniRule"/>
</dbReference>
<comment type="subunit">
    <text evidence="10">Monomer.</text>
</comment>
<dbReference type="SUPFAM" id="SSF57783">
    <property type="entry name" value="Zinc beta-ribbon"/>
    <property type="match status" value="2"/>
</dbReference>
<dbReference type="SMART" id="SM00437">
    <property type="entry name" value="TOP1Ac"/>
    <property type="match status" value="1"/>
</dbReference>
<feature type="site" description="Interaction with DNA" evidence="10">
    <location>
        <position position="141"/>
    </location>
</feature>
<dbReference type="AlphaFoldDB" id="A0A1F7F516"/>
<evidence type="ECO:0000256" key="8">
    <source>
        <dbReference type="ARBA" id="ARBA00023125"/>
    </source>
</evidence>
<feature type="region of interest" description="Interaction with DNA" evidence="10">
    <location>
        <begin position="165"/>
        <end position="170"/>
    </location>
</feature>
<dbReference type="NCBIfam" id="TIGR01051">
    <property type="entry name" value="topA_bact"/>
    <property type="match status" value="1"/>
</dbReference>
<evidence type="ECO:0000256" key="3">
    <source>
        <dbReference type="ARBA" id="ARBA00022723"/>
    </source>
</evidence>
<feature type="site" description="Interaction with DNA" evidence="10">
    <location>
        <position position="150"/>
    </location>
</feature>
<feature type="site" description="Interaction with DNA" evidence="10">
    <location>
        <position position="302"/>
    </location>
</feature>
<comment type="catalytic activity">
    <reaction evidence="1 10">
        <text>ATP-independent breakage of single-stranded DNA, followed by passage and rejoining.</text>
        <dbReference type="EC" id="5.6.2.1"/>
    </reaction>
</comment>
<reference evidence="13 14" key="1">
    <citation type="journal article" date="2016" name="Nat. Commun.">
        <title>Thousands of microbial genomes shed light on interconnected biogeochemical processes in an aquifer system.</title>
        <authorList>
            <person name="Anantharaman K."/>
            <person name="Brown C.T."/>
            <person name="Hug L.A."/>
            <person name="Sharon I."/>
            <person name="Castelle C.J."/>
            <person name="Probst A.J."/>
            <person name="Thomas B.C."/>
            <person name="Singh A."/>
            <person name="Wilkins M.J."/>
            <person name="Karaoz U."/>
            <person name="Brodie E.L."/>
            <person name="Williams K.H."/>
            <person name="Hubbard S.S."/>
            <person name="Banfield J.F."/>
        </authorList>
    </citation>
    <scope>NUCLEOTIDE SEQUENCE [LARGE SCALE GENOMIC DNA]</scope>
</reference>
<feature type="site" description="Interaction with DNA" evidence="10">
    <location>
        <position position="33"/>
    </location>
</feature>
<evidence type="ECO:0000313" key="13">
    <source>
        <dbReference type="EMBL" id="OGK01731.1"/>
    </source>
</evidence>
<dbReference type="SUPFAM" id="SSF56712">
    <property type="entry name" value="Prokaryotic type I DNA topoisomerase"/>
    <property type="match status" value="1"/>
</dbReference>
<dbReference type="GO" id="GO:0008270">
    <property type="term" value="F:zinc ion binding"/>
    <property type="evidence" value="ECO:0007669"/>
    <property type="project" value="UniProtKB-KW"/>
</dbReference>
<dbReference type="InterPro" id="IPR023405">
    <property type="entry name" value="Topo_IA_core_domain"/>
</dbReference>
<evidence type="ECO:0000256" key="9">
    <source>
        <dbReference type="ARBA" id="ARBA00023235"/>
    </source>
</evidence>
<dbReference type="InterPro" id="IPR028612">
    <property type="entry name" value="Topoisom_1_IA"/>
</dbReference>
<evidence type="ECO:0000256" key="10">
    <source>
        <dbReference type="HAMAP-Rule" id="MF_00952"/>
    </source>
</evidence>
<protein>
    <recommendedName>
        <fullName evidence="10">DNA topoisomerase 1</fullName>
        <ecNumber evidence="10">5.6.2.1</ecNumber>
    </recommendedName>
    <alternativeName>
        <fullName evidence="10">DNA topoisomerase I</fullName>
    </alternativeName>
</protein>
<dbReference type="InterPro" id="IPR034149">
    <property type="entry name" value="TOPRIM_TopoI"/>
</dbReference>
<dbReference type="GO" id="GO:0003917">
    <property type="term" value="F:DNA topoisomerase type I (single strand cut, ATP-independent) activity"/>
    <property type="evidence" value="ECO:0007669"/>
    <property type="project" value="UniProtKB-UniRule"/>
</dbReference>
<dbReference type="HAMAP" id="MF_00952">
    <property type="entry name" value="Topoisom_1_prok"/>
    <property type="match status" value="1"/>
</dbReference>
<proteinExistence type="inferred from homology"/>